<dbReference type="GO" id="GO:0016853">
    <property type="term" value="F:isomerase activity"/>
    <property type="evidence" value="ECO:0007669"/>
    <property type="project" value="UniProtKB-KW"/>
</dbReference>
<dbReference type="HOGENOM" id="CLU_1060419_0_0_9"/>
<feature type="domain" description="Xylose isomerase-like TIM barrel" evidence="1">
    <location>
        <begin position="52"/>
        <end position="240"/>
    </location>
</feature>
<dbReference type="Proteomes" id="UP000007054">
    <property type="component" value="Chromosome"/>
</dbReference>
<gene>
    <name evidence="2" type="ordered locus">RUM_02650</name>
</gene>
<dbReference type="RefSeq" id="WP_015557417.1">
    <property type="nucleotide sequence ID" value="NC_021039.1"/>
</dbReference>
<reference evidence="2" key="1">
    <citation type="submission" date="2010-03" db="EMBL/GenBank/DDBJ databases">
        <title>The genome sequence of Ruminococcus sp. 18P13.</title>
        <authorList>
            <consortium name="metaHIT consortium -- http://www.metahit.eu/"/>
            <person name="Pajon A."/>
            <person name="Turner K."/>
            <person name="Parkhill J."/>
            <person name="Bernalier A."/>
        </authorList>
    </citation>
    <scope>NUCLEOTIDE SEQUENCE [LARGE SCALE GENOMIC DNA]</scope>
    <source>
        <strain evidence="2">Type strain: 18P13</strain>
    </source>
</reference>
<evidence type="ECO:0000259" key="1">
    <source>
        <dbReference type="Pfam" id="PF01261"/>
    </source>
</evidence>
<dbReference type="Gene3D" id="3.20.20.150">
    <property type="entry name" value="Divalent-metal-dependent TIM barrel enzymes"/>
    <property type="match status" value="1"/>
</dbReference>
<reference evidence="2" key="2">
    <citation type="submission" date="2010-03" db="EMBL/GenBank/DDBJ databases">
        <authorList>
            <person name="Pajon A."/>
        </authorList>
    </citation>
    <scope>NUCLEOTIDE SEQUENCE</scope>
    <source>
        <strain evidence="2">Type strain: 18P13</strain>
    </source>
</reference>
<keyword evidence="2" id="KW-0413">Isomerase</keyword>
<dbReference type="KEGG" id="rch:RUM_02650"/>
<dbReference type="EMBL" id="FP929052">
    <property type="protein sequence ID" value="CBL16510.1"/>
    <property type="molecule type" value="Genomic_DNA"/>
</dbReference>
<organism evidence="2 3">
    <name type="scientific">Ruminococcus champanellensis (strain DSM 18848 / JCM 17042 / KCTC 15320 / 18P13)</name>
    <dbReference type="NCBI Taxonomy" id="213810"/>
    <lineage>
        <taxon>Bacteria</taxon>
        <taxon>Bacillati</taxon>
        <taxon>Bacillota</taxon>
        <taxon>Clostridia</taxon>
        <taxon>Eubacteriales</taxon>
        <taxon>Oscillospiraceae</taxon>
        <taxon>Ruminococcus</taxon>
    </lineage>
</organism>
<protein>
    <submittedName>
        <fullName evidence="2">Sugar phosphate isomerases/epimerases</fullName>
    </submittedName>
</protein>
<dbReference type="GeneID" id="83155101"/>
<dbReference type="STRING" id="213810.RUM_02650"/>
<dbReference type="InterPro" id="IPR050312">
    <property type="entry name" value="IolE/XylAMocC-like"/>
</dbReference>
<dbReference type="PATRIC" id="fig|213810.4.peg.169"/>
<dbReference type="SUPFAM" id="SSF51658">
    <property type="entry name" value="Xylose isomerase-like"/>
    <property type="match status" value="1"/>
</dbReference>
<sequence>MQAGVSTACLYPRLLEESVYDLAVSGIAHTEIFVNTVSECTRTFVSGMADTMKRFDMTCRALHPFTCPIEPMLFFSEYERRVADALEFHRMYFQAMNWLGAEIFVFHGNQAGSSIPQELYFERFYRLAKLGKEFGVTVAQENVSRCTSGSLRFLKEMKRALGDDAHFVLDTKQAIRSKENIFDVVHALGSSIVHVHISDHGERGDCLQIGKGRFDIRRFLRLLRQEGADCSIMLELYRSNFSNLTDLVSNYNTLVHMIGSLEPAGR</sequence>
<dbReference type="BioCyc" id="RCHA213810:RUM_RS01260-MONOMER"/>
<dbReference type="InterPro" id="IPR013022">
    <property type="entry name" value="Xyl_isomerase-like_TIM-brl"/>
</dbReference>
<accession>D4LA65</accession>
<dbReference type="PANTHER" id="PTHR12110">
    <property type="entry name" value="HYDROXYPYRUVATE ISOMERASE"/>
    <property type="match status" value="1"/>
</dbReference>
<name>D4LA65_RUMC1</name>
<evidence type="ECO:0000313" key="3">
    <source>
        <dbReference type="Proteomes" id="UP000007054"/>
    </source>
</evidence>
<dbReference type="AlphaFoldDB" id="D4LA65"/>
<dbReference type="Pfam" id="PF01261">
    <property type="entry name" value="AP_endonuc_2"/>
    <property type="match status" value="1"/>
</dbReference>
<evidence type="ECO:0000313" key="2">
    <source>
        <dbReference type="EMBL" id="CBL16510.1"/>
    </source>
</evidence>
<dbReference type="InterPro" id="IPR036237">
    <property type="entry name" value="Xyl_isomerase-like_sf"/>
</dbReference>
<keyword evidence="3" id="KW-1185">Reference proteome</keyword>
<proteinExistence type="predicted"/>